<evidence type="ECO:0000313" key="1">
    <source>
        <dbReference type="EMBL" id="VAH33740.1"/>
    </source>
</evidence>
<accession>A0A9R1NYY1</accession>
<proteinExistence type="predicted"/>
<reference evidence="1 2" key="1">
    <citation type="submission" date="2017-09" db="EMBL/GenBank/DDBJ databases">
        <authorList>
            <consortium name="International Durum Wheat Genome Sequencing Consortium (IDWGSC)"/>
            <person name="Milanesi L."/>
        </authorList>
    </citation>
    <scope>NUCLEOTIDE SEQUENCE [LARGE SCALE GENOMIC DNA]</scope>
    <source>
        <strain evidence="2">cv. Svevo</strain>
    </source>
</reference>
<dbReference type="Proteomes" id="UP000324705">
    <property type="component" value="Chromosome 2A"/>
</dbReference>
<dbReference type="AlphaFoldDB" id="A0A9R1NYY1"/>
<keyword evidence="2" id="KW-1185">Reference proteome</keyword>
<organism evidence="1 2">
    <name type="scientific">Triticum turgidum subsp. durum</name>
    <name type="common">Durum wheat</name>
    <name type="synonym">Triticum durum</name>
    <dbReference type="NCBI Taxonomy" id="4567"/>
    <lineage>
        <taxon>Eukaryota</taxon>
        <taxon>Viridiplantae</taxon>
        <taxon>Streptophyta</taxon>
        <taxon>Embryophyta</taxon>
        <taxon>Tracheophyta</taxon>
        <taxon>Spermatophyta</taxon>
        <taxon>Magnoliopsida</taxon>
        <taxon>Liliopsida</taxon>
        <taxon>Poales</taxon>
        <taxon>Poaceae</taxon>
        <taxon>BOP clade</taxon>
        <taxon>Pooideae</taxon>
        <taxon>Triticodae</taxon>
        <taxon>Triticeae</taxon>
        <taxon>Triticinae</taxon>
        <taxon>Triticum</taxon>
    </lineage>
</organism>
<dbReference type="EMBL" id="LT934113">
    <property type="protein sequence ID" value="VAH33740.1"/>
    <property type="molecule type" value="Genomic_DNA"/>
</dbReference>
<sequence>MCSVTYVPTCYSFDRYMCTNNNTEASFHASTRRSCDDLFRNVARSNCTINIRSIASQSNLEFLIVDVMKLSIFYFIPW</sequence>
<protein>
    <submittedName>
        <fullName evidence="1">Uncharacterized protein</fullName>
    </submittedName>
</protein>
<evidence type="ECO:0000313" key="2">
    <source>
        <dbReference type="Proteomes" id="UP000324705"/>
    </source>
</evidence>
<name>A0A9R1NYY1_TRITD</name>
<gene>
    <name evidence="1" type="ORF">TRITD_2Av1G211890</name>
</gene>
<dbReference type="Gramene" id="TRITD2Av1G211890.1">
    <property type="protein sequence ID" value="TRITD2Av1G211890.1"/>
    <property type="gene ID" value="TRITD2Av1G211890"/>
</dbReference>